<organism evidence="2 3">
    <name type="scientific">Longispora fulva</name>
    <dbReference type="NCBI Taxonomy" id="619741"/>
    <lineage>
        <taxon>Bacteria</taxon>
        <taxon>Bacillati</taxon>
        <taxon>Actinomycetota</taxon>
        <taxon>Actinomycetes</taxon>
        <taxon>Micromonosporales</taxon>
        <taxon>Micromonosporaceae</taxon>
        <taxon>Longispora</taxon>
    </lineage>
</organism>
<dbReference type="InterPro" id="IPR041581">
    <property type="entry name" value="Glyoxalase_6"/>
</dbReference>
<evidence type="ECO:0000259" key="1">
    <source>
        <dbReference type="PROSITE" id="PS51819"/>
    </source>
</evidence>
<dbReference type="PANTHER" id="PTHR33993:SF10">
    <property type="entry name" value="CONSERVED PROTEIN"/>
    <property type="match status" value="1"/>
</dbReference>
<name>A0A8J7GAR0_9ACTN</name>
<dbReference type="Gene3D" id="3.10.180.10">
    <property type="entry name" value="2,3-Dihydroxybiphenyl 1,2-Dioxygenase, domain 1"/>
    <property type="match status" value="2"/>
</dbReference>
<dbReference type="Pfam" id="PF18029">
    <property type="entry name" value="Glyoxalase_6"/>
    <property type="match status" value="1"/>
</dbReference>
<dbReference type="Proteomes" id="UP000622552">
    <property type="component" value="Unassembled WGS sequence"/>
</dbReference>
<comment type="caution">
    <text evidence="2">The sequence shown here is derived from an EMBL/GenBank/DDBJ whole genome shotgun (WGS) entry which is preliminary data.</text>
</comment>
<dbReference type="InterPro" id="IPR029068">
    <property type="entry name" value="Glyas_Bleomycin-R_OHBP_Dase"/>
</dbReference>
<dbReference type="SUPFAM" id="SSF54593">
    <property type="entry name" value="Glyoxalase/Bleomycin resistance protein/Dihydroxybiphenyl dioxygenase"/>
    <property type="match status" value="2"/>
</dbReference>
<keyword evidence="2" id="KW-0456">Lyase</keyword>
<dbReference type="RefSeq" id="WP_197002098.1">
    <property type="nucleotide sequence ID" value="NZ_BONS01000004.1"/>
</dbReference>
<evidence type="ECO:0000313" key="3">
    <source>
        <dbReference type="Proteomes" id="UP000622552"/>
    </source>
</evidence>
<dbReference type="CDD" id="cd07247">
    <property type="entry name" value="SgaA_N_like"/>
    <property type="match status" value="2"/>
</dbReference>
<dbReference type="InterPro" id="IPR052164">
    <property type="entry name" value="Anthracycline_SecMetBiosynth"/>
</dbReference>
<protein>
    <submittedName>
        <fullName evidence="2">Putative enzyme related to lactoylglutathione lyase</fullName>
    </submittedName>
</protein>
<dbReference type="PANTHER" id="PTHR33993">
    <property type="entry name" value="GLYOXALASE-RELATED"/>
    <property type="match status" value="1"/>
</dbReference>
<keyword evidence="3" id="KW-1185">Reference proteome</keyword>
<dbReference type="InterPro" id="IPR037523">
    <property type="entry name" value="VOC_core"/>
</dbReference>
<gene>
    <name evidence="2" type="ORF">IW245_001113</name>
</gene>
<feature type="domain" description="VOC" evidence="1">
    <location>
        <begin position="139"/>
        <end position="248"/>
    </location>
</feature>
<dbReference type="GO" id="GO:0016829">
    <property type="term" value="F:lyase activity"/>
    <property type="evidence" value="ECO:0007669"/>
    <property type="project" value="UniProtKB-KW"/>
</dbReference>
<feature type="domain" description="VOC" evidence="1">
    <location>
        <begin position="11"/>
        <end position="125"/>
    </location>
</feature>
<sequence>MKVDAPYAQGTPCWVELMAPADQRGAIGFYKAVFGWTGEPGPAEFGGYTMMLLDGRPVAGIGVTMPQQPPTFWATYLAADAADDVAGRIGTSGGQVLMPPMDVPPVGRILLAADPTGAVFGVWQAHDFFGAQVVNEPGAWTWNELDTPDAEAAAPFYAEAFGITVPPMIGRSDYRVFTVADRHVAGLQQVTGPPRWSVYFAVTDPDATAAACVRAGGQIVREPADVPGVGRVAVLLDPQDAEFSVISPT</sequence>
<proteinExistence type="predicted"/>
<dbReference type="EMBL" id="JADOUF010000001">
    <property type="protein sequence ID" value="MBG6134919.1"/>
    <property type="molecule type" value="Genomic_DNA"/>
</dbReference>
<dbReference type="PROSITE" id="PS51819">
    <property type="entry name" value="VOC"/>
    <property type="match status" value="2"/>
</dbReference>
<dbReference type="AlphaFoldDB" id="A0A8J7GAR0"/>
<reference evidence="2" key="1">
    <citation type="submission" date="2020-11" db="EMBL/GenBank/DDBJ databases">
        <title>Sequencing the genomes of 1000 actinobacteria strains.</title>
        <authorList>
            <person name="Klenk H.-P."/>
        </authorList>
    </citation>
    <scope>NUCLEOTIDE SEQUENCE</scope>
    <source>
        <strain evidence="2">DSM 45356</strain>
    </source>
</reference>
<evidence type="ECO:0000313" key="2">
    <source>
        <dbReference type="EMBL" id="MBG6134919.1"/>
    </source>
</evidence>
<accession>A0A8J7GAR0</accession>